<accession>A0A371EMN5</accession>
<gene>
    <name evidence="1" type="ORF">CR513_53844</name>
</gene>
<keyword evidence="2" id="KW-1185">Reference proteome</keyword>
<comment type="caution">
    <text evidence="1">The sequence shown here is derived from an EMBL/GenBank/DDBJ whole genome shotgun (WGS) entry which is preliminary data.</text>
</comment>
<proteinExistence type="predicted"/>
<sequence length="162" mass="18290">MILVKVGEPSPRWDSYDPSLNSSSLQIDLDIVEEAREQACIRQVIDFPMLWVAQGQPRSILSRTHVLILTMPATPHQPNFLRQSPNIRSLPTDGLHDRVLKCRSYGWNVDQLPTTIANGSCSIPPKMTREHERRYPLERAVKTNGFVPPGHSISNNSAQLEL</sequence>
<name>A0A371EMN5_MUCPR</name>
<evidence type="ECO:0000313" key="2">
    <source>
        <dbReference type="Proteomes" id="UP000257109"/>
    </source>
</evidence>
<organism evidence="1 2">
    <name type="scientific">Mucuna pruriens</name>
    <name type="common">Velvet bean</name>
    <name type="synonym">Dolichos pruriens</name>
    <dbReference type="NCBI Taxonomy" id="157652"/>
    <lineage>
        <taxon>Eukaryota</taxon>
        <taxon>Viridiplantae</taxon>
        <taxon>Streptophyta</taxon>
        <taxon>Embryophyta</taxon>
        <taxon>Tracheophyta</taxon>
        <taxon>Spermatophyta</taxon>
        <taxon>Magnoliopsida</taxon>
        <taxon>eudicotyledons</taxon>
        <taxon>Gunneridae</taxon>
        <taxon>Pentapetalae</taxon>
        <taxon>rosids</taxon>
        <taxon>fabids</taxon>
        <taxon>Fabales</taxon>
        <taxon>Fabaceae</taxon>
        <taxon>Papilionoideae</taxon>
        <taxon>50 kb inversion clade</taxon>
        <taxon>NPAAA clade</taxon>
        <taxon>indigoferoid/millettioid clade</taxon>
        <taxon>Phaseoleae</taxon>
        <taxon>Mucuna</taxon>
    </lineage>
</organism>
<protein>
    <submittedName>
        <fullName evidence="1">Uncharacterized protein</fullName>
    </submittedName>
</protein>
<dbReference type="AlphaFoldDB" id="A0A371EMN5"/>
<evidence type="ECO:0000313" key="1">
    <source>
        <dbReference type="EMBL" id="RDX67298.1"/>
    </source>
</evidence>
<dbReference type="Proteomes" id="UP000257109">
    <property type="component" value="Unassembled WGS sequence"/>
</dbReference>
<feature type="non-terminal residue" evidence="1">
    <location>
        <position position="1"/>
    </location>
</feature>
<reference evidence="1" key="1">
    <citation type="submission" date="2018-05" db="EMBL/GenBank/DDBJ databases">
        <title>Draft genome of Mucuna pruriens seed.</title>
        <authorList>
            <person name="Nnadi N.E."/>
            <person name="Vos R."/>
            <person name="Hasami M.H."/>
            <person name="Devisetty U.K."/>
            <person name="Aguiy J.C."/>
        </authorList>
    </citation>
    <scope>NUCLEOTIDE SEQUENCE [LARGE SCALE GENOMIC DNA]</scope>
    <source>
        <strain evidence="1">JCA_2017</strain>
    </source>
</reference>
<dbReference type="EMBL" id="QJKJ01013061">
    <property type="protein sequence ID" value="RDX67298.1"/>
    <property type="molecule type" value="Genomic_DNA"/>
</dbReference>